<dbReference type="Proteomes" id="UP000198341">
    <property type="component" value="Chromosome 10"/>
</dbReference>
<sequence>MASLLTCRGKLYFDAMMKRAKNTTKKKGREEDELVFKGTVEPFYSSAHPVTPAVLSSLFFVSFRNPLRVQIPFV</sequence>
<evidence type="ECO:0000313" key="2">
    <source>
        <dbReference type="Proteomes" id="UP000198341"/>
    </source>
</evidence>
<dbReference type="GeneID" id="19013289"/>
<organism evidence="1 2">
    <name type="scientific">Bathycoccus prasinos</name>
    <dbReference type="NCBI Taxonomy" id="41875"/>
    <lineage>
        <taxon>Eukaryota</taxon>
        <taxon>Viridiplantae</taxon>
        <taxon>Chlorophyta</taxon>
        <taxon>Mamiellophyceae</taxon>
        <taxon>Mamiellales</taxon>
        <taxon>Bathycoccaceae</taxon>
        <taxon>Bathycoccus</taxon>
    </lineage>
</organism>
<accession>K8EJ09</accession>
<protein>
    <submittedName>
        <fullName evidence="1">Uncharacterized protein</fullName>
    </submittedName>
</protein>
<name>K8EJ09_9CHLO</name>
<dbReference type="KEGG" id="bpg:Bathy10g02130"/>
<evidence type="ECO:0000313" key="1">
    <source>
        <dbReference type="EMBL" id="CCO18006.1"/>
    </source>
</evidence>
<reference evidence="1 2" key="1">
    <citation type="submission" date="2011-10" db="EMBL/GenBank/DDBJ databases">
        <authorList>
            <person name="Genoscope - CEA"/>
        </authorList>
    </citation>
    <scope>NUCLEOTIDE SEQUENCE [LARGE SCALE GENOMIC DNA]</scope>
    <source>
        <strain evidence="1 2">RCC 1105</strain>
    </source>
</reference>
<dbReference type="AlphaFoldDB" id="K8EJ09"/>
<dbReference type="RefSeq" id="XP_007510473.1">
    <property type="nucleotide sequence ID" value="XM_007510411.1"/>
</dbReference>
<gene>
    <name evidence="1" type="ordered locus">Bathy10g02130</name>
</gene>
<proteinExistence type="predicted"/>
<keyword evidence="2" id="KW-1185">Reference proteome</keyword>
<dbReference type="EMBL" id="FO082269">
    <property type="protein sequence ID" value="CCO18006.1"/>
    <property type="molecule type" value="Genomic_DNA"/>
</dbReference>